<name>A0A6A4WWF3_AMPAM</name>
<accession>A0A6A4WWF3</accession>
<evidence type="ECO:0000256" key="4">
    <source>
        <dbReference type="ARBA" id="ARBA00023136"/>
    </source>
</evidence>
<keyword evidence="4 8" id="KW-0472">Membrane</keyword>
<proteinExistence type="inferred from homology"/>
<dbReference type="GO" id="GO:0005640">
    <property type="term" value="C:nuclear outer membrane"/>
    <property type="evidence" value="ECO:0007669"/>
    <property type="project" value="UniProtKB-SubCell"/>
</dbReference>
<evidence type="ECO:0000256" key="6">
    <source>
        <dbReference type="ARBA" id="ARBA00034303"/>
    </source>
</evidence>
<gene>
    <name evidence="9" type="primary">tmem53_1</name>
    <name evidence="9" type="ORF">FJT64_021844</name>
</gene>
<evidence type="ECO:0000256" key="3">
    <source>
        <dbReference type="ARBA" id="ARBA00022989"/>
    </source>
</evidence>
<feature type="region of interest" description="Disordered" evidence="7">
    <location>
        <begin position="1"/>
        <end position="24"/>
    </location>
</feature>
<feature type="region of interest" description="Disordered" evidence="7">
    <location>
        <begin position="237"/>
        <end position="281"/>
    </location>
</feature>
<reference evidence="9 10" key="1">
    <citation type="submission" date="2019-07" db="EMBL/GenBank/DDBJ databases">
        <title>Draft genome assembly of a fouling barnacle, Amphibalanus amphitrite (Darwin, 1854): The first reference genome for Thecostraca.</title>
        <authorList>
            <person name="Kim W."/>
        </authorList>
    </citation>
    <scope>NUCLEOTIDE SEQUENCE [LARGE SCALE GENOMIC DNA]</scope>
    <source>
        <strain evidence="9">SNU_AA5</strain>
        <tissue evidence="9">Soma without cirri and trophi</tissue>
    </source>
</reference>
<keyword evidence="3 8" id="KW-1133">Transmembrane helix</keyword>
<dbReference type="Proteomes" id="UP000440578">
    <property type="component" value="Unassembled WGS sequence"/>
</dbReference>
<feature type="compositionally biased region" description="Gly residues" evidence="7">
    <location>
        <begin position="9"/>
        <end position="20"/>
    </location>
</feature>
<evidence type="ECO:0000256" key="7">
    <source>
        <dbReference type="SAM" id="MobiDB-lite"/>
    </source>
</evidence>
<comment type="caution">
    <text evidence="9">The sequence shown here is derived from an EMBL/GenBank/DDBJ whole genome shotgun (WGS) entry which is preliminary data.</text>
</comment>
<organism evidence="9 10">
    <name type="scientific">Amphibalanus amphitrite</name>
    <name type="common">Striped barnacle</name>
    <name type="synonym">Balanus amphitrite</name>
    <dbReference type="NCBI Taxonomy" id="1232801"/>
    <lineage>
        <taxon>Eukaryota</taxon>
        <taxon>Metazoa</taxon>
        <taxon>Ecdysozoa</taxon>
        <taxon>Arthropoda</taxon>
        <taxon>Crustacea</taxon>
        <taxon>Multicrustacea</taxon>
        <taxon>Cirripedia</taxon>
        <taxon>Thoracica</taxon>
        <taxon>Thoracicalcarea</taxon>
        <taxon>Balanomorpha</taxon>
        <taxon>Balanoidea</taxon>
        <taxon>Balanidae</taxon>
        <taxon>Amphibalaninae</taxon>
        <taxon>Amphibalanus</taxon>
    </lineage>
</organism>
<evidence type="ECO:0000256" key="2">
    <source>
        <dbReference type="ARBA" id="ARBA00022692"/>
    </source>
</evidence>
<dbReference type="InterPro" id="IPR029058">
    <property type="entry name" value="AB_hydrolase_fold"/>
</dbReference>
<evidence type="ECO:0000256" key="1">
    <source>
        <dbReference type="ARBA" id="ARBA00007387"/>
    </source>
</evidence>
<evidence type="ECO:0000256" key="5">
    <source>
        <dbReference type="ARBA" id="ARBA00023242"/>
    </source>
</evidence>
<evidence type="ECO:0000313" key="9">
    <source>
        <dbReference type="EMBL" id="KAF0306718.1"/>
    </source>
</evidence>
<evidence type="ECO:0000256" key="8">
    <source>
        <dbReference type="SAM" id="Phobius"/>
    </source>
</evidence>
<dbReference type="InterPro" id="IPR008547">
    <property type="entry name" value="DUF829_TMEM53"/>
</dbReference>
<dbReference type="Gene3D" id="3.40.50.1820">
    <property type="entry name" value="alpha/beta hydrolase"/>
    <property type="match status" value="1"/>
</dbReference>
<dbReference type="EMBL" id="VIIS01000639">
    <property type="protein sequence ID" value="KAF0306718.1"/>
    <property type="molecule type" value="Genomic_DNA"/>
</dbReference>
<dbReference type="Pfam" id="PF05705">
    <property type="entry name" value="DUF829"/>
    <property type="match status" value="1"/>
</dbReference>
<protein>
    <submittedName>
        <fullName evidence="9">Transmembrane protein 53</fullName>
    </submittedName>
</protein>
<feature type="compositionally biased region" description="Low complexity" evidence="7">
    <location>
        <begin position="237"/>
        <end position="247"/>
    </location>
</feature>
<dbReference type="SUPFAM" id="SSF53474">
    <property type="entry name" value="alpha/beta-Hydrolases"/>
    <property type="match status" value="1"/>
</dbReference>
<dbReference type="PANTHER" id="PTHR12265">
    <property type="entry name" value="TRANSMEMBRANE PROTEIN 53"/>
    <property type="match status" value="1"/>
</dbReference>
<sequence length="281" mass="31362">MGRTSGPETGTGGPETGVGGTDSRTRDPCVTIRYISPTNYIFFTPRELLDVSDQLIDLITDLTLEVHPVLFHCFSNGGALVYRCLTRRLRERRLSLDVRGAVFDSGPIRRRVTSGWRAIHQCTKGAAWYRWFLACLFVVLVLCRYLWWCTLGSADTDTHPWSLLECPDRWPQLFIYSDKDDITPAQDVDQFMAGRRARGVEVSSRRFADSPHVQHYRYHREEYCAAVSAFLGRVCGPGSAGSRPRSGSGSGSGSPRRRRPGSGDERSWSPSKAPLLASGSQ</sequence>
<dbReference type="AlphaFoldDB" id="A0A6A4WWF3"/>
<dbReference type="OrthoDB" id="77878at2759"/>
<keyword evidence="2 8" id="KW-0812">Transmembrane</keyword>
<evidence type="ECO:0000313" key="10">
    <source>
        <dbReference type="Proteomes" id="UP000440578"/>
    </source>
</evidence>
<keyword evidence="10" id="KW-1185">Reference proteome</keyword>
<comment type="subcellular location">
    <subcellularLocation>
        <location evidence="6">Nucleus outer membrane</location>
        <topology evidence="6">Single-pass membrane protein</topology>
    </subcellularLocation>
</comment>
<feature type="transmembrane region" description="Helical" evidence="8">
    <location>
        <begin position="127"/>
        <end position="148"/>
    </location>
</feature>
<dbReference type="PANTHER" id="PTHR12265:SF30">
    <property type="entry name" value="TRANSMEMBRANE PROTEIN 53"/>
    <property type="match status" value="1"/>
</dbReference>
<keyword evidence="5" id="KW-0539">Nucleus</keyword>
<comment type="similarity">
    <text evidence="1">Belongs to the TMEM53 family.</text>
</comment>